<dbReference type="SUPFAM" id="SSF47979">
    <property type="entry name" value="Iron-dependent repressor protein, dimerization domain"/>
    <property type="match status" value="1"/>
</dbReference>
<feature type="domain" description="HTH dtxR-type" evidence="14">
    <location>
        <begin position="19"/>
        <end position="77"/>
    </location>
</feature>
<keyword evidence="8" id="KW-0238">DNA-binding</keyword>
<evidence type="ECO:0000256" key="5">
    <source>
        <dbReference type="ARBA" id="ARBA00022490"/>
    </source>
</evidence>
<comment type="subunit">
    <text evidence="3">Homodimer.</text>
</comment>
<evidence type="ECO:0000256" key="1">
    <source>
        <dbReference type="ARBA" id="ARBA00004496"/>
    </source>
</evidence>
<gene>
    <name evidence="16" type="ORF">ENJ10_05505</name>
</gene>
<dbReference type="AlphaFoldDB" id="A0A7V1LLD0"/>
<reference evidence="16" key="1">
    <citation type="journal article" date="2020" name="mSystems">
        <title>Genome- and Community-Level Interaction Insights into Carbon Utilization and Element Cycling Functions of Hydrothermarchaeota in Hydrothermal Sediment.</title>
        <authorList>
            <person name="Zhou Z."/>
            <person name="Liu Y."/>
            <person name="Xu W."/>
            <person name="Pan J."/>
            <person name="Luo Z.H."/>
            <person name="Li M."/>
        </authorList>
    </citation>
    <scope>NUCLEOTIDE SEQUENCE [LARGE SCALE GENOMIC DNA]</scope>
    <source>
        <strain evidence="16">HyVt-456</strain>
    </source>
</reference>
<evidence type="ECO:0000256" key="9">
    <source>
        <dbReference type="ARBA" id="ARBA00023159"/>
    </source>
</evidence>
<dbReference type="GO" id="GO:0005737">
    <property type="term" value="C:cytoplasm"/>
    <property type="evidence" value="ECO:0007669"/>
    <property type="project" value="UniProtKB-SubCell"/>
</dbReference>
<proteinExistence type="inferred from homology"/>
<dbReference type="SUPFAM" id="SSF46785">
    <property type="entry name" value="Winged helix' DNA-binding domain"/>
    <property type="match status" value="1"/>
</dbReference>
<dbReference type="Proteomes" id="UP000886005">
    <property type="component" value="Unassembled WGS sequence"/>
</dbReference>
<dbReference type="PANTHER" id="PTHR33238:SF11">
    <property type="entry name" value="TRANSCRIPTIONAL REGULATOR MNTR"/>
    <property type="match status" value="1"/>
</dbReference>
<evidence type="ECO:0000256" key="7">
    <source>
        <dbReference type="ARBA" id="ARBA00023015"/>
    </source>
</evidence>
<keyword evidence="5" id="KW-0963">Cytoplasm</keyword>
<evidence type="ECO:0000256" key="11">
    <source>
        <dbReference type="ARBA" id="ARBA00023211"/>
    </source>
</evidence>
<name>A0A7V1LLD0_CALAY</name>
<dbReference type="GO" id="GO:0003700">
    <property type="term" value="F:DNA-binding transcription factor activity"/>
    <property type="evidence" value="ECO:0007669"/>
    <property type="project" value="InterPro"/>
</dbReference>
<keyword evidence="9" id="KW-0010">Activator</keyword>
<evidence type="ECO:0000256" key="3">
    <source>
        <dbReference type="ARBA" id="ARBA00011738"/>
    </source>
</evidence>
<feature type="domain" description="Iron dependent repressor metal binding and dimerisation" evidence="15">
    <location>
        <begin position="81"/>
        <end position="149"/>
    </location>
</feature>
<evidence type="ECO:0000256" key="4">
    <source>
        <dbReference type="ARBA" id="ARBA00022386"/>
    </source>
</evidence>
<dbReference type="EMBL" id="DRLD01000154">
    <property type="protein sequence ID" value="HED10121.1"/>
    <property type="molecule type" value="Genomic_DNA"/>
</dbReference>
<evidence type="ECO:0000259" key="15">
    <source>
        <dbReference type="Pfam" id="PF02742"/>
    </source>
</evidence>
<dbReference type="InterPro" id="IPR022687">
    <property type="entry name" value="HTH_DTXR"/>
</dbReference>
<evidence type="ECO:0000256" key="2">
    <source>
        <dbReference type="ARBA" id="ARBA00007871"/>
    </source>
</evidence>
<keyword evidence="11" id="KW-0464">Manganese</keyword>
<comment type="caution">
    <text evidence="16">The sequence shown here is derived from an EMBL/GenBank/DDBJ whole genome shotgun (WGS) entry which is preliminary data.</text>
</comment>
<keyword evidence="10" id="KW-0804">Transcription</keyword>
<comment type="similarity">
    <text evidence="2">Belongs to the DtxR/MntR family.</text>
</comment>
<dbReference type="Gene3D" id="1.10.10.10">
    <property type="entry name" value="Winged helix-like DNA-binding domain superfamily/Winged helix DNA-binding domain"/>
    <property type="match status" value="1"/>
</dbReference>
<dbReference type="PANTHER" id="PTHR33238">
    <property type="entry name" value="IRON (METAL) DEPENDENT REPRESSOR, DTXR FAMILY"/>
    <property type="match status" value="1"/>
</dbReference>
<dbReference type="Pfam" id="PF02742">
    <property type="entry name" value="Fe_dep_repr_C"/>
    <property type="match status" value="1"/>
</dbReference>
<evidence type="ECO:0000313" key="16">
    <source>
        <dbReference type="EMBL" id="HED10121.1"/>
    </source>
</evidence>
<dbReference type="GO" id="GO:0046914">
    <property type="term" value="F:transition metal ion binding"/>
    <property type="evidence" value="ECO:0007669"/>
    <property type="project" value="InterPro"/>
</dbReference>
<comment type="subcellular location">
    <subcellularLocation>
        <location evidence="1">Cytoplasm</location>
    </subcellularLocation>
</comment>
<evidence type="ECO:0000256" key="10">
    <source>
        <dbReference type="ARBA" id="ARBA00023163"/>
    </source>
</evidence>
<dbReference type="SMART" id="SM00529">
    <property type="entry name" value="HTH_DTXR"/>
    <property type="match status" value="1"/>
</dbReference>
<evidence type="ECO:0000256" key="6">
    <source>
        <dbReference type="ARBA" id="ARBA00022491"/>
    </source>
</evidence>
<dbReference type="InterPro" id="IPR036421">
    <property type="entry name" value="Fe_dep_repressor_sf"/>
</dbReference>
<dbReference type="Pfam" id="PF01325">
    <property type="entry name" value="Fe_dep_repress"/>
    <property type="match status" value="1"/>
</dbReference>
<evidence type="ECO:0000259" key="14">
    <source>
        <dbReference type="Pfam" id="PF01325"/>
    </source>
</evidence>
<accession>A0A7V1LLD0</accession>
<comment type="function">
    <text evidence="12">In the presence of manganese, represses expression of mntH and mntS. Up-regulates expression of mntP.</text>
</comment>
<evidence type="ECO:0000256" key="13">
    <source>
        <dbReference type="ARBA" id="ARBA00032593"/>
    </source>
</evidence>
<dbReference type="InterPro" id="IPR036390">
    <property type="entry name" value="WH_DNA-bd_sf"/>
</dbReference>
<dbReference type="InterPro" id="IPR022689">
    <property type="entry name" value="Iron_dep_repressor"/>
</dbReference>
<keyword evidence="7" id="KW-0805">Transcription regulation</keyword>
<organism evidence="16">
    <name type="scientific">Caldithrix abyssi</name>
    <dbReference type="NCBI Taxonomy" id="187145"/>
    <lineage>
        <taxon>Bacteria</taxon>
        <taxon>Pseudomonadati</taxon>
        <taxon>Calditrichota</taxon>
        <taxon>Calditrichia</taxon>
        <taxon>Calditrichales</taxon>
        <taxon>Calditrichaceae</taxon>
        <taxon>Caldithrix</taxon>
    </lineage>
</organism>
<keyword evidence="6" id="KW-0678">Repressor</keyword>
<protein>
    <recommendedName>
        <fullName evidence="4">Transcriptional regulator MntR</fullName>
    </recommendedName>
    <alternativeName>
        <fullName evidence="13">Manganese transport regulator</fullName>
    </alternativeName>
</protein>
<dbReference type="InterPro" id="IPR050536">
    <property type="entry name" value="DtxR_MntR_Metal-Reg"/>
</dbReference>
<evidence type="ECO:0000256" key="8">
    <source>
        <dbReference type="ARBA" id="ARBA00023125"/>
    </source>
</evidence>
<dbReference type="InterPro" id="IPR001367">
    <property type="entry name" value="Fe_dep_repressor"/>
</dbReference>
<dbReference type="GO" id="GO:0003677">
    <property type="term" value="F:DNA binding"/>
    <property type="evidence" value="ECO:0007669"/>
    <property type="project" value="UniProtKB-KW"/>
</dbReference>
<sequence>MEKKYYLYGVKLKEYTMPFSASQENYLKIIWHLEQKRIRATGKVVADELNIKPPTVLAMFRQLEKLGMITYNKSAGALLSPAGEDAARKLVRKHRLIETFLGRVLDMNEHQIHEEAERLEHVISDQLMYRIDHFLGFPTKDPHGSDIPDWDIQRTTTLPNVEASKSFVIKRTDLSPEETRFYTSRDLVAGSLWTMIEIPPGSEAFLIGNGKKFLALSREVAAKIQVRLQS</sequence>
<dbReference type="InterPro" id="IPR036388">
    <property type="entry name" value="WH-like_DNA-bd_sf"/>
</dbReference>
<evidence type="ECO:0000256" key="12">
    <source>
        <dbReference type="ARBA" id="ARBA00025185"/>
    </source>
</evidence>
<dbReference type="GO" id="GO:0046983">
    <property type="term" value="F:protein dimerization activity"/>
    <property type="evidence" value="ECO:0007669"/>
    <property type="project" value="InterPro"/>
</dbReference>